<reference evidence="1 2" key="1">
    <citation type="submission" date="2023-02" db="EMBL/GenBank/DDBJ databases">
        <title>Evolution of Hrp T3SS in non-pathogenic Pseudomonas fluorescens.</title>
        <authorList>
            <person name="Liao K."/>
            <person name="Wei H."/>
            <person name="Gu Y."/>
        </authorList>
    </citation>
    <scope>NUCLEOTIDE SEQUENCE [LARGE SCALE GENOMIC DNA]</scope>
    <source>
        <strain evidence="1 2">FP2034</strain>
    </source>
</reference>
<dbReference type="RefSeq" id="WP_163006676.1">
    <property type="nucleotide sequence ID" value="NZ_CP117443.1"/>
</dbReference>
<accession>A0ABY9FAQ1</accession>
<sequence>MSEQIMAMSGDFDGDFKSYQQINNLGIESAALTIVECGSQNYTALLC</sequence>
<dbReference type="EMBL" id="CP117451">
    <property type="protein sequence ID" value="WLH00458.1"/>
    <property type="molecule type" value="Genomic_DNA"/>
</dbReference>
<dbReference type="Proteomes" id="UP001224838">
    <property type="component" value="Chromosome"/>
</dbReference>
<evidence type="ECO:0000313" key="1">
    <source>
        <dbReference type="EMBL" id="WLH00458.1"/>
    </source>
</evidence>
<organism evidence="1 2">
    <name type="scientific">Pseudomonas beijingensis</name>
    <dbReference type="NCBI Taxonomy" id="2954101"/>
    <lineage>
        <taxon>Bacteria</taxon>
        <taxon>Pseudomonadati</taxon>
        <taxon>Pseudomonadota</taxon>
        <taxon>Gammaproteobacteria</taxon>
        <taxon>Pseudomonadales</taxon>
        <taxon>Pseudomonadaceae</taxon>
        <taxon>Pseudomonas</taxon>
    </lineage>
</organism>
<gene>
    <name evidence="1" type="ORF">PSH92_24410</name>
</gene>
<name>A0ABY9FAQ1_9PSED</name>
<proteinExistence type="predicted"/>
<protein>
    <submittedName>
        <fullName evidence="1">Uncharacterized protein</fullName>
    </submittedName>
</protein>
<keyword evidence="2" id="KW-1185">Reference proteome</keyword>
<evidence type="ECO:0000313" key="2">
    <source>
        <dbReference type="Proteomes" id="UP001224838"/>
    </source>
</evidence>